<accession>A0A1H3PXR0</accession>
<evidence type="ECO:0000313" key="2">
    <source>
        <dbReference type="EMBL" id="SDZ05780.1"/>
    </source>
</evidence>
<dbReference type="Pfam" id="PF08818">
    <property type="entry name" value="DUF1801"/>
    <property type="match status" value="1"/>
</dbReference>
<gene>
    <name evidence="2" type="ORF">SAMN05660209_04518</name>
</gene>
<evidence type="ECO:0000313" key="3">
    <source>
        <dbReference type="Proteomes" id="UP000198921"/>
    </source>
</evidence>
<feature type="domain" description="YdhG-like" evidence="1">
    <location>
        <begin position="48"/>
        <end position="142"/>
    </location>
</feature>
<keyword evidence="3" id="KW-1185">Reference proteome</keyword>
<reference evidence="3" key="1">
    <citation type="submission" date="2016-10" db="EMBL/GenBank/DDBJ databases">
        <authorList>
            <person name="Varghese N."/>
            <person name="Submissions S."/>
        </authorList>
    </citation>
    <scope>NUCLEOTIDE SEQUENCE [LARGE SCALE GENOMIC DNA]</scope>
    <source>
        <strain evidence="3">DSM 45422</strain>
    </source>
</reference>
<dbReference type="EMBL" id="FNOT01000018">
    <property type="protein sequence ID" value="SDZ05780.1"/>
    <property type="molecule type" value="Genomic_DNA"/>
</dbReference>
<sequence>MPWTGPAAGDRTRSRLSVPGARCHAARVPRNPDVDDLLSEHPDAVAGTARRVRAVLLDAHPQLAEQVRRGWHSINYRDPAAGFVCAVFPREDRVQLVFEHGARLPDPDGRLTGTGRQVRALEFTTPDEVDPAVVVPFLDHAVELGAGLRAR</sequence>
<dbReference type="AlphaFoldDB" id="A0A1H3PXR0"/>
<dbReference type="InterPro" id="IPR014922">
    <property type="entry name" value="YdhG-like"/>
</dbReference>
<protein>
    <recommendedName>
        <fullName evidence="1">YdhG-like domain-containing protein</fullName>
    </recommendedName>
</protein>
<dbReference type="SUPFAM" id="SSF159888">
    <property type="entry name" value="YdhG-like"/>
    <property type="match status" value="1"/>
</dbReference>
<organism evidence="2 3">
    <name type="scientific">Geodermatophilus africanus</name>
    <dbReference type="NCBI Taxonomy" id="1137993"/>
    <lineage>
        <taxon>Bacteria</taxon>
        <taxon>Bacillati</taxon>
        <taxon>Actinomycetota</taxon>
        <taxon>Actinomycetes</taxon>
        <taxon>Geodermatophilales</taxon>
        <taxon>Geodermatophilaceae</taxon>
        <taxon>Geodermatophilus</taxon>
    </lineage>
</organism>
<name>A0A1H3PXR0_9ACTN</name>
<proteinExistence type="predicted"/>
<evidence type="ECO:0000259" key="1">
    <source>
        <dbReference type="Pfam" id="PF08818"/>
    </source>
</evidence>
<dbReference type="Proteomes" id="UP000198921">
    <property type="component" value="Unassembled WGS sequence"/>
</dbReference>
<dbReference type="STRING" id="1137993.SAMN05660209_04518"/>